<protein>
    <submittedName>
        <fullName evidence="1">Uncharacterized protein</fullName>
    </submittedName>
</protein>
<organism evidence="1">
    <name type="scientific">marine sediment metagenome</name>
    <dbReference type="NCBI Taxonomy" id="412755"/>
    <lineage>
        <taxon>unclassified sequences</taxon>
        <taxon>metagenomes</taxon>
        <taxon>ecological metagenomes</taxon>
    </lineage>
</organism>
<proteinExistence type="predicted"/>
<dbReference type="EMBL" id="LAZR01005927">
    <property type="protein sequence ID" value="KKM96075.1"/>
    <property type="molecule type" value="Genomic_DNA"/>
</dbReference>
<sequence length="71" mass="8246">MEHCPDHPGTRVDEVPCVGCARTVAGLAHWLRREVREFAYEFAPEGVNPDDYEREVWVDWTEGRLTLAFTR</sequence>
<comment type="caution">
    <text evidence="1">The sequence shown here is derived from an EMBL/GenBank/DDBJ whole genome shotgun (WGS) entry which is preliminary data.</text>
</comment>
<name>A0A0F9P4S5_9ZZZZ</name>
<reference evidence="1" key="1">
    <citation type="journal article" date="2015" name="Nature">
        <title>Complex archaea that bridge the gap between prokaryotes and eukaryotes.</title>
        <authorList>
            <person name="Spang A."/>
            <person name="Saw J.H."/>
            <person name="Jorgensen S.L."/>
            <person name="Zaremba-Niedzwiedzka K."/>
            <person name="Martijn J."/>
            <person name="Lind A.E."/>
            <person name="van Eijk R."/>
            <person name="Schleper C."/>
            <person name="Guy L."/>
            <person name="Ettema T.J."/>
        </authorList>
    </citation>
    <scope>NUCLEOTIDE SEQUENCE</scope>
</reference>
<gene>
    <name evidence="1" type="ORF">LCGC14_1181770</name>
</gene>
<evidence type="ECO:0000313" key="1">
    <source>
        <dbReference type="EMBL" id="KKM96075.1"/>
    </source>
</evidence>
<accession>A0A0F9P4S5</accession>
<dbReference type="AlphaFoldDB" id="A0A0F9P4S5"/>